<keyword evidence="4" id="KW-0862">Zinc</keyword>
<sequence length="342" mass="36927">MHRRQLLAAGGGNLLAGLAGCSGLDGSLLPDGTRHLFAGDTVPVRIADQGTTDHDVETNAREALDFWTAESTQYTGFEIDFEVVESDARMAIEYVDSPERCSNVENYSEDVLGCAPLIEPGQRYSGTATAVVVAGSRPYGQILTTTKHEIGHILGLNHDDAPAEIMSNRPEDRIPLYAERLSIWERSRAANDSAGTATDRFNVGIDEWNSEAYADAGDTFGDAADAYRSARESFATAREETAVFVEFPQPETIDLETLQATLDRLIERMALGVDFAGLMAEAADAAVDGDAATANARRSDANDSIRAYNDLEPTELRDIAVALGLVRGFDRDETVAGEEETI</sequence>
<dbReference type="GO" id="GO:0006508">
    <property type="term" value="P:proteolysis"/>
    <property type="evidence" value="ECO:0007669"/>
    <property type="project" value="UniProtKB-KW"/>
</dbReference>
<dbReference type="InterPro" id="IPR024079">
    <property type="entry name" value="MetalloPept_cat_dom_sf"/>
</dbReference>
<evidence type="ECO:0000259" key="5">
    <source>
        <dbReference type="Pfam" id="PF00413"/>
    </source>
</evidence>
<keyword evidence="2" id="KW-0479">Metal-binding</keyword>
<evidence type="ECO:0000313" key="6">
    <source>
        <dbReference type="EMBL" id="TQQ79907.1"/>
    </source>
</evidence>
<dbReference type="EMBL" id="RKLU01000004">
    <property type="protein sequence ID" value="TQQ79907.1"/>
    <property type="molecule type" value="Genomic_DNA"/>
</dbReference>
<protein>
    <recommendedName>
        <fullName evidence="5">Peptidase M10 metallopeptidase domain-containing protein</fullName>
    </recommendedName>
</protein>
<evidence type="ECO:0000313" key="7">
    <source>
        <dbReference type="Proteomes" id="UP000705823"/>
    </source>
</evidence>
<proteinExistence type="predicted"/>
<reference evidence="6" key="1">
    <citation type="submission" date="2019-02" db="EMBL/GenBank/DDBJ databases">
        <title>Halonotius sp. a new haloarchaeum isolated from saline soil.</title>
        <authorList>
            <person name="Duran-Viseras A."/>
            <person name="Sanchez-Porro C."/>
            <person name="Ventosa A."/>
        </authorList>
    </citation>
    <scope>NUCLEOTIDE SEQUENCE</scope>
    <source>
        <strain evidence="6">F15B</strain>
    </source>
</reference>
<dbReference type="RefSeq" id="WP_142980099.1">
    <property type="nucleotide sequence ID" value="NZ_RKLU01000004.1"/>
</dbReference>
<keyword evidence="1" id="KW-0645">Protease</keyword>
<gene>
    <name evidence="6" type="ORF">EGH24_10520</name>
</gene>
<dbReference type="SUPFAM" id="SSF55486">
    <property type="entry name" value="Metalloproteases ('zincins'), catalytic domain"/>
    <property type="match status" value="1"/>
</dbReference>
<dbReference type="Proteomes" id="UP000705823">
    <property type="component" value="Unassembled WGS sequence"/>
</dbReference>
<accession>A0A8J8P802</accession>
<dbReference type="OrthoDB" id="341732at2157"/>
<dbReference type="PROSITE" id="PS51257">
    <property type="entry name" value="PROKAR_LIPOPROTEIN"/>
    <property type="match status" value="1"/>
</dbReference>
<evidence type="ECO:0000256" key="4">
    <source>
        <dbReference type="ARBA" id="ARBA00022833"/>
    </source>
</evidence>
<dbReference type="GO" id="GO:0004222">
    <property type="term" value="F:metalloendopeptidase activity"/>
    <property type="evidence" value="ECO:0007669"/>
    <property type="project" value="InterPro"/>
</dbReference>
<evidence type="ECO:0000256" key="1">
    <source>
        <dbReference type="ARBA" id="ARBA00022670"/>
    </source>
</evidence>
<evidence type="ECO:0000256" key="3">
    <source>
        <dbReference type="ARBA" id="ARBA00022801"/>
    </source>
</evidence>
<keyword evidence="7" id="KW-1185">Reference proteome</keyword>
<organism evidence="6 7">
    <name type="scientific">Halonotius terrestris</name>
    <dbReference type="NCBI Taxonomy" id="2487750"/>
    <lineage>
        <taxon>Archaea</taxon>
        <taxon>Methanobacteriati</taxon>
        <taxon>Methanobacteriota</taxon>
        <taxon>Stenosarchaea group</taxon>
        <taxon>Halobacteria</taxon>
        <taxon>Halobacteriales</taxon>
        <taxon>Haloferacaceae</taxon>
        <taxon>Halonotius</taxon>
    </lineage>
</organism>
<evidence type="ECO:0000256" key="2">
    <source>
        <dbReference type="ARBA" id="ARBA00022723"/>
    </source>
</evidence>
<dbReference type="GO" id="GO:0008270">
    <property type="term" value="F:zinc ion binding"/>
    <property type="evidence" value="ECO:0007669"/>
    <property type="project" value="InterPro"/>
</dbReference>
<comment type="caution">
    <text evidence="6">The sequence shown here is derived from an EMBL/GenBank/DDBJ whole genome shotgun (WGS) entry which is preliminary data.</text>
</comment>
<dbReference type="InterPro" id="IPR001818">
    <property type="entry name" value="Pept_M10_metallopeptidase"/>
</dbReference>
<dbReference type="GO" id="GO:0031012">
    <property type="term" value="C:extracellular matrix"/>
    <property type="evidence" value="ECO:0007669"/>
    <property type="project" value="InterPro"/>
</dbReference>
<keyword evidence="3" id="KW-0378">Hydrolase</keyword>
<name>A0A8J8P802_9EURY</name>
<feature type="domain" description="Peptidase M10 metallopeptidase" evidence="5">
    <location>
        <begin position="51"/>
        <end position="167"/>
    </location>
</feature>
<dbReference type="AlphaFoldDB" id="A0A8J8P802"/>
<dbReference type="Pfam" id="PF00413">
    <property type="entry name" value="Peptidase_M10"/>
    <property type="match status" value="1"/>
</dbReference>
<dbReference type="Gene3D" id="3.40.390.10">
    <property type="entry name" value="Collagenase (Catalytic Domain)"/>
    <property type="match status" value="1"/>
</dbReference>